<dbReference type="Pfam" id="PF00990">
    <property type="entry name" value="GGDEF"/>
    <property type="match status" value="1"/>
</dbReference>
<dbReference type="PROSITE" id="PS50110">
    <property type="entry name" value="RESPONSE_REGULATORY"/>
    <property type="match status" value="1"/>
</dbReference>
<dbReference type="RefSeq" id="WP_081153970.1">
    <property type="nucleotide sequence ID" value="NZ_CP020465.1"/>
</dbReference>
<dbReference type="SMART" id="SM00052">
    <property type="entry name" value="EAL"/>
    <property type="match status" value="1"/>
</dbReference>
<dbReference type="KEGG" id="cber:B5D82_19055"/>
<dbReference type="GO" id="GO:0003824">
    <property type="term" value="F:catalytic activity"/>
    <property type="evidence" value="ECO:0007669"/>
    <property type="project" value="UniProtKB-ARBA"/>
</dbReference>
<dbReference type="Gene3D" id="3.30.70.270">
    <property type="match status" value="1"/>
</dbReference>
<dbReference type="InterPro" id="IPR058245">
    <property type="entry name" value="NreC/VraR/RcsB-like_REC"/>
</dbReference>
<feature type="modified residue" description="4-aspartylphosphate" evidence="2">
    <location>
        <position position="53"/>
    </location>
</feature>
<dbReference type="AlphaFoldDB" id="A0A222GCS9"/>
<dbReference type="InterPro" id="IPR001633">
    <property type="entry name" value="EAL_dom"/>
</dbReference>
<dbReference type="InterPro" id="IPR035919">
    <property type="entry name" value="EAL_sf"/>
</dbReference>
<evidence type="ECO:0000313" key="6">
    <source>
        <dbReference type="EMBL" id="ASP49679.1"/>
    </source>
</evidence>
<dbReference type="PANTHER" id="PTHR44757:SF2">
    <property type="entry name" value="BIOFILM ARCHITECTURE MAINTENANCE PROTEIN MBAA"/>
    <property type="match status" value="1"/>
</dbReference>
<dbReference type="InterPro" id="IPR001789">
    <property type="entry name" value="Sig_transdc_resp-reg_receiver"/>
</dbReference>
<name>A0A222GCS9_9GAMM</name>
<evidence type="ECO:0000313" key="7">
    <source>
        <dbReference type="Proteomes" id="UP000202259"/>
    </source>
</evidence>
<dbReference type="FunFam" id="3.30.70.270:FF:000001">
    <property type="entry name" value="Diguanylate cyclase domain protein"/>
    <property type="match status" value="1"/>
</dbReference>
<dbReference type="InterPro" id="IPR000160">
    <property type="entry name" value="GGDEF_dom"/>
</dbReference>
<dbReference type="CDD" id="cd17535">
    <property type="entry name" value="REC_NarL-like"/>
    <property type="match status" value="1"/>
</dbReference>
<keyword evidence="2" id="KW-0597">Phosphoprotein</keyword>
<dbReference type="GO" id="GO:0000160">
    <property type="term" value="P:phosphorelay signal transduction system"/>
    <property type="evidence" value="ECO:0007669"/>
    <property type="project" value="InterPro"/>
</dbReference>
<reference evidence="6 7" key="1">
    <citation type="submission" date="2017-08" db="EMBL/GenBank/DDBJ databases">
        <title>Complete genome of Colwellia sp. NB097-1, a psychrophile bacterium ioslated from Bering Sea.</title>
        <authorList>
            <person name="Chen X."/>
        </authorList>
    </citation>
    <scope>NUCLEOTIDE SEQUENCE [LARGE SCALE GENOMIC DNA]</scope>
    <source>
        <strain evidence="6 7">NB097-1</strain>
    </source>
</reference>
<organism evidence="6 7">
    <name type="scientific">Cognaticolwellia beringensis</name>
    <dbReference type="NCBI Taxonomy" id="1967665"/>
    <lineage>
        <taxon>Bacteria</taxon>
        <taxon>Pseudomonadati</taxon>
        <taxon>Pseudomonadota</taxon>
        <taxon>Gammaproteobacteria</taxon>
        <taxon>Alteromonadales</taxon>
        <taxon>Colwelliaceae</taxon>
        <taxon>Cognaticolwellia</taxon>
    </lineage>
</organism>
<dbReference type="SUPFAM" id="SSF55073">
    <property type="entry name" value="Nucleotide cyclase"/>
    <property type="match status" value="1"/>
</dbReference>
<dbReference type="OrthoDB" id="9812358at2"/>
<dbReference type="InterPro" id="IPR011006">
    <property type="entry name" value="CheY-like_superfamily"/>
</dbReference>
<dbReference type="Pfam" id="PF00072">
    <property type="entry name" value="Response_reg"/>
    <property type="match status" value="1"/>
</dbReference>
<accession>A0A222GCS9</accession>
<feature type="domain" description="Response regulatory" evidence="3">
    <location>
        <begin position="2"/>
        <end position="120"/>
    </location>
</feature>
<dbReference type="Gene3D" id="3.40.50.2300">
    <property type="match status" value="1"/>
</dbReference>
<dbReference type="Proteomes" id="UP000202259">
    <property type="component" value="Chromosome"/>
</dbReference>
<dbReference type="SUPFAM" id="SSF52172">
    <property type="entry name" value="CheY-like"/>
    <property type="match status" value="1"/>
</dbReference>
<evidence type="ECO:0000259" key="4">
    <source>
        <dbReference type="PROSITE" id="PS50883"/>
    </source>
</evidence>
<feature type="domain" description="EAL" evidence="4">
    <location>
        <begin position="313"/>
        <end position="562"/>
    </location>
</feature>
<dbReference type="PROSITE" id="PS50883">
    <property type="entry name" value="EAL"/>
    <property type="match status" value="1"/>
</dbReference>
<dbReference type="EMBL" id="CP020465">
    <property type="protein sequence ID" value="ASP49679.1"/>
    <property type="molecule type" value="Genomic_DNA"/>
</dbReference>
<feature type="domain" description="GGDEF" evidence="5">
    <location>
        <begin position="171"/>
        <end position="304"/>
    </location>
</feature>
<dbReference type="NCBIfam" id="TIGR00254">
    <property type="entry name" value="GGDEF"/>
    <property type="match status" value="1"/>
</dbReference>
<dbReference type="SUPFAM" id="SSF141868">
    <property type="entry name" value="EAL domain-like"/>
    <property type="match status" value="1"/>
</dbReference>
<dbReference type="Pfam" id="PF00563">
    <property type="entry name" value="EAL"/>
    <property type="match status" value="1"/>
</dbReference>
<dbReference type="PANTHER" id="PTHR44757">
    <property type="entry name" value="DIGUANYLATE CYCLASE DGCP"/>
    <property type="match status" value="1"/>
</dbReference>
<protein>
    <submittedName>
        <fullName evidence="6">GGDEF domain-containing response regulator</fullName>
    </submittedName>
</protein>
<evidence type="ECO:0000256" key="2">
    <source>
        <dbReference type="PROSITE-ProRule" id="PRU00169"/>
    </source>
</evidence>
<comment type="cofactor">
    <cofactor evidence="1">
        <name>Mg(2+)</name>
        <dbReference type="ChEBI" id="CHEBI:18420"/>
    </cofactor>
</comment>
<gene>
    <name evidence="6" type="ORF">B5D82_19055</name>
</gene>
<evidence type="ECO:0000259" key="5">
    <source>
        <dbReference type="PROSITE" id="PS50887"/>
    </source>
</evidence>
<dbReference type="Gene3D" id="3.20.20.450">
    <property type="entry name" value="EAL domain"/>
    <property type="match status" value="1"/>
</dbReference>
<dbReference type="SMART" id="SM00448">
    <property type="entry name" value="REC"/>
    <property type="match status" value="1"/>
</dbReference>
<dbReference type="InterPro" id="IPR043128">
    <property type="entry name" value="Rev_trsase/Diguanyl_cyclase"/>
</dbReference>
<sequence>MNILIVDDDIVDRESIKRTLNQSTTLCHFVETESVDEGLAAFAEQNFDVILLDYRMPQRDGIELLLELRNASLDNNVAIIMLSNSEESELALECVRAGAQDFLLKSEVTTSRLQRAILQAQARFELEQKLHHSYHQAKKLAEQDSLTGLANRYSFEEALHLSITQQPRDNSTLALILFDLDNFKYINDTHGHDVGDEILKQVAQRVNHCLRGNEVFARLGGDEFAIILSNLHNVDNVTRVSKRILACLDEAFNISDIVIKMGASIGIAIYPNNSTVANELLKYADIAMYRAKKSGRNQICYFEEEMQAQFLQRYQIEANLIGAVERNEFVLHYQPIFETATKNIIGFEALIRWSFQNKLHFPDSFISIAECSHAIIDIGRWVITQAIYQLSIWNLRNGKTFTISINLSSIQLADKTLVSFIKNMIEKYHVPANLIEFELTETALLDNSKQAVGVLESLSDLGCQIALDDFGSGFSSVSHLQNFPIDTVKIDKSLILASEQPKARALVAGLSAMLHSLELDIVAEGIENKQSLAFCQQLNIQRAQGYYFSQPLTAECIEKTYL</sequence>
<dbReference type="PROSITE" id="PS50887">
    <property type="entry name" value="GGDEF"/>
    <property type="match status" value="1"/>
</dbReference>
<evidence type="ECO:0000259" key="3">
    <source>
        <dbReference type="PROSITE" id="PS50110"/>
    </source>
</evidence>
<dbReference type="InterPro" id="IPR052155">
    <property type="entry name" value="Biofilm_reg_signaling"/>
</dbReference>
<proteinExistence type="predicted"/>
<dbReference type="CDD" id="cd01949">
    <property type="entry name" value="GGDEF"/>
    <property type="match status" value="1"/>
</dbReference>
<dbReference type="CDD" id="cd01948">
    <property type="entry name" value="EAL"/>
    <property type="match status" value="1"/>
</dbReference>
<evidence type="ECO:0000256" key="1">
    <source>
        <dbReference type="ARBA" id="ARBA00001946"/>
    </source>
</evidence>
<dbReference type="InterPro" id="IPR029787">
    <property type="entry name" value="Nucleotide_cyclase"/>
</dbReference>
<keyword evidence="7" id="KW-1185">Reference proteome</keyword>
<dbReference type="SMART" id="SM00267">
    <property type="entry name" value="GGDEF"/>
    <property type="match status" value="1"/>
</dbReference>